<dbReference type="InterPro" id="IPR052909">
    <property type="entry name" value="Transposase_6_like"/>
</dbReference>
<proteinExistence type="predicted"/>
<dbReference type="EMBL" id="AHNU02000005">
    <property type="protein sequence ID" value="EMN92532.1"/>
    <property type="molecule type" value="Genomic_DNA"/>
</dbReference>
<dbReference type="EMBL" id="AHNU02000073">
    <property type="protein sequence ID" value="EMN88689.1"/>
    <property type="molecule type" value="Genomic_DNA"/>
</dbReference>
<name>M6QUU2_9LEPT</name>
<evidence type="ECO:0000313" key="7">
    <source>
        <dbReference type="EMBL" id="EMN92392.1"/>
    </source>
</evidence>
<dbReference type="InterPro" id="IPR025161">
    <property type="entry name" value="IS402-like_dom"/>
</dbReference>
<evidence type="ECO:0000313" key="2">
    <source>
        <dbReference type="EMBL" id="EMN88689.1"/>
    </source>
</evidence>
<keyword evidence="9" id="KW-1185">Reference proteome</keyword>
<organism evidence="8 9">
    <name type="scientific">Leptospira weilii str. UI 13098</name>
    <dbReference type="NCBI Taxonomy" id="1088542"/>
    <lineage>
        <taxon>Bacteria</taxon>
        <taxon>Pseudomonadati</taxon>
        <taxon>Spirochaetota</taxon>
        <taxon>Spirochaetia</taxon>
        <taxon>Leptospirales</taxon>
        <taxon>Leptospiraceae</taxon>
        <taxon>Leptospira</taxon>
    </lineage>
</organism>
<evidence type="ECO:0000313" key="5">
    <source>
        <dbReference type="EMBL" id="EMN88856.1"/>
    </source>
</evidence>
<dbReference type="EMBL" id="AHNU02000012">
    <property type="protein sequence ID" value="EMN92392.1"/>
    <property type="molecule type" value="Genomic_DNA"/>
</dbReference>
<dbReference type="Pfam" id="PF13340">
    <property type="entry name" value="DUF4096"/>
    <property type="match status" value="1"/>
</dbReference>
<dbReference type="EMBL" id="AHNU02000071">
    <property type="protein sequence ID" value="EMN88856.1"/>
    <property type="molecule type" value="Genomic_DNA"/>
</dbReference>
<feature type="domain" description="Insertion element IS402-like" evidence="1">
    <location>
        <begin position="11"/>
        <end position="85"/>
    </location>
</feature>
<comment type="caution">
    <text evidence="8">The sequence shown here is derived from an EMBL/GenBank/DDBJ whole genome shotgun (WGS) entry which is preliminary data.</text>
</comment>
<evidence type="ECO:0000313" key="9">
    <source>
        <dbReference type="Proteomes" id="UP000012118"/>
    </source>
</evidence>
<dbReference type="PANTHER" id="PTHR46637">
    <property type="entry name" value="TIS1421-TRANSPOSASE PROTEIN A"/>
    <property type="match status" value="1"/>
</dbReference>
<dbReference type="EMBL" id="AHNU02000073">
    <property type="protein sequence ID" value="EMN88784.1"/>
    <property type="molecule type" value="Genomic_DNA"/>
</dbReference>
<evidence type="ECO:0000313" key="3">
    <source>
        <dbReference type="EMBL" id="EMN88784.1"/>
    </source>
</evidence>
<accession>M6QUU2</accession>
<evidence type="ECO:0000313" key="8">
    <source>
        <dbReference type="EMBL" id="EMN92532.1"/>
    </source>
</evidence>
<evidence type="ECO:0000313" key="4">
    <source>
        <dbReference type="EMBL" id="EMN88809.1"/>
    </source>
</evidence>
<dbReference type="AlphaFoldDB" id="M6QUU2"/>
<reference evidence="8 9" key="1">
    <citation type="submission" date="2013-01" db="EMBL/GenBank/DDBJ databases">
        <authorList>
            <person name="Harkins D.M."/>
            <person name="Durkin A.S."/>
            <person name="Brinkac L.M."/>
            <person name="Haft D.H."/>
            <person name="Selengut J.D."/>
            <person name="Sanka R."/>
            <person name="DePew J."/>
            <person name="Purushe J."/>
            <person name="Chanthongthip A."/>
            <person name="Lattana O."/>
            <person name="Phetsouvanh R."/>
            <person name="Newton P.N."/>
            <person name="Vinetz J.M."/>
            <person name="Sutton G.G."/>
            <person name="Nierman W.C."/>
            <person name="Fouts D.E."/>
        </authorList>
    </citation>
    <scope>NUCLEOTIDE SEQUENCE [LARGE SCALE GENOMIC DNA]</scope>
    <source>
        <strain evidence="8 9">UI 13098</strain>
    </source>
</reference>
<dbReference type="Proteomes" id="UP000012118">
    <property type="component" value="Unassembled WGS sequence"/>
</dbReference>
<evidence type="ECO:0000313" key="6">
    <source>
        <dbReference type="EMBL" id="EMN91897.1"/>
    </source>
</evidence>
<sequence length="136" mass="15587">MNLELGHMNIPDAVWERVRKLLPKSNKAQGAGGRPRIDDRRVMSAIFYRCKTGIAWRDLPPVFGSKSTLHKRFQEWVDAGIFEKINIEAKKLYEHKLKIRNKRMAADGSFARAPKGGFSPDRIRRIAVKKALKGIF</sequence>
<protein>
    <recommendedName>
        <fullName evidence="1">Insertion element IS402-like domain-containing protein</fullName>
    </recommendedName>
</protein>
<dbReference type="EMBL" id="AHNU02000073">
    <property type="protein sequence ID" value="EMN88809.1"/>
    <property type="molecule type" value="Genomic_DNA"/>
</dbReference>
<dbReference type="PANTHER" id="PTHR46637:SF1">
    <property type="entry name" value="BLL5188 PROTEIN"/>
    <property type="match status" value="1"/>
</dbReference>
<gene>
    <name evidence="5" type="ORF">LEP1GSC108_0179</name>
    <name evidence="7" type="ORF">LEP1GSC108_1143</name>
    <name evidence="2" type="ORF">LEP1GSC108_1299</name>
    <name evidence="3" type="ORF">LEP1GSC108_1384</name>
    <name evidence="4" type="ORF">LEP1GSC108_1436</name>
    <name evidence="6" type="ORF">LEP1GSC108_1679</name>
    <name evidence="8" type="ORF">LEP1GSC108_3796</name>
</gene>
<evidence type="ECO:0000259" key="1">
    <source>
        <dbReference type="Pfam" id="PF13340"/>
    </source>
</evidence>
<dbReference type="EMBL" id="AHNU02000026">
    <property type="protein sequence ID" value="EMN91897.1"/>
    <property type="molecule type" value="Genomic_DNA"/>
</dbReference>